<comment type="caution">
    <text evidence="1">The sequence shown here is derived from an EMBL/GenBank/DDBJ whole genome shotgun (WGS) entry which is preliminary data.</text>
</comment>
<dbReference type="Proteomes" id="UP001595456">
    <property type="component" value="Unassembled WGS sequence"/>
</dbReference>
<protein>
    <recommendedName>
        <fullName evidence="3">Bacteriophage-related protein</fullName>
    </recommendedName>
</protein>
<reference evidence="2" key="1">
    <citation type="journal article" date="2019" name="Int. J. Syst. Evol. Microbiol.">
        <title>The Global Catalogue of Microorganisms (GCM) 10K type strain sequencing project: providing services to taxonomists for standard genome sequencing and annotation.</title>
        <authorList>
            <consortium name="The Broad Institute Genomics Platform"/>
            <consortium name="The Broad Institute Genome Sequencing Center for Infectious Disease"/>
            <person name="Wu L."/>
            <person name="Ma J."/>
        </authorList>
    </citation>
    <scope>NUCLEOTIDE SEQUENCE [LARGE SCALE GENOMIC DNA]</scope>
    <source>
        <strain evidence="2">KCTC 52607</strain>
    </source>
</reference>
<name>A0ABV7E5A9_9SPHN</name>
<evidence type="ECO:0000313" key="1">
    <source>
        <dbReference type="EMBL" id="MFC3097940.1"/>
    </source>
</evidence>
<sequence length="126" mass="13689">MSAPTTIRVFIPLTIRKRNGRPKIVPPADMAQDTNGVDPHVLKAIAKAWSWRRKLESGAAATLADIAMAENVTPAYAGRMLKLAYLAPTVLDKLLIARVPPAVSVKELAAAAELQWYKQEAIVFGN</sequence>
<gene>
    <name evidence="1" type="ORF">ACFODU_09030</name>
</gene>
<evidence type="ECO:0008006" key="3">
    <source>
        <dbReference type="Google" id="ProtNLM"/>
    </source>
</evidence>
<dbReference type="RefSeq" id="WP_336925653.1">
    <property type="nucleotide sequence ID" value="NZ_JBANRO010000005.1"/>
</dbReference>
<evidence type="ECO:0000313" key="2">
    <source>
        <dbReference type="Proteomes" id="UP001595456"/>
    </source>
</evidence>
<organism evidence="1 2">
    <name type="scientific">Alteraurantiacibacter palmitatis</name>
    <dbReference type="NCBI Taxonomy" id="2054628"/>
    <lineage>
        <taxon>Bacteria</taxon>
        <taxon>Pseudomonadati</taxon>
        <taxon>Pseudomonadota</taxon>
        <taxon>Alphaproteobacteria</taxon>
        <taxon>Sphingomonadales</taxon>
        <taxon>Erythrobacteraceae</taxon>
        <taxon>Alteraurantiacibacter</taxon>
    </lineage>
</organism>
<accession>A0ABV7E5A9</accession>
<proteinExistence type="predicted"/>
<keyword evidence="2" id="KW-1185">Reference proteome</keyword>
<dbReference type="EMBL" id="JBHRST010000011">
    <property type="protein sequence ID" value="MFC3097940.1"/>
    <property type="molecule type" value="Genomic_DNA"/>
</dbReference>
<dbReference type="SUPFAM" id="SSF109709">
    <property type="entry name" value="KorB DNA-binding domain-like"/>
    <property type="match status" value="1"/>
</dbReference>